<proteinExistence type="predicted"/>
<protein>
    <submittedName>
        <fullName evidence="1">Uncharacterized protein</fullName>
    </submittedName>
</protein>
<keyword evidence="2" id="KW-1185">Reference proteome</keyword>
<name>A0ABQ2V463_9ACTN</name>
<dbReference type="EMBL" id="BMRP01000011">
    <property type="protein sequence ID" value="GGU67521.1"/>
    <property type="molecule type" value="Genomic_DNA"/>
</dbReference>
<organism evidence="1 2">
    <name type="scientific">Streptomyces albospinus</name>
    <dbReference type="NCBI Taxonomy" id="285515"/>
    <lineage>
        <taxon>Bacteria</taxon>
        <taxon>Bacillati</taxon>
        <taxon>Actinomycetota</taxon>
        <taxon>Actinomycetes</taxon>
        <taxon>Kitasatosporales</taxon>
        <taxon>Streptomycetaceae</taxon>
        <taxon>Streptomyces</taxon>
    </lineage>
</organism>
<evidence type="ECO:0000313" key="2">
    <source>
        <dbReference type="Proteomes" id="UP000654471"/>
    </source>
</evidence>
<reference evidence="2" key="1">
    <citation type="journal article" date="2019" name="Int. J. Syst. Evol. Microbiol.">
        <title>The Global Catalogue of Microorganisms (GCM) 10K type strain sequencing project: providing services to taxonomists for standard genome sequencing and annotation.</title>
        <authorList>
            <consortium name="The Broad Institute Genomics Platform"/>
            <consortium name="The Broad Institute Genome Sequencing Center for Infectious Disease"/>
            <person name="Wu L."/>
            <person name="Ma J."/>
        </authorList>
    </citation>
    <scope>NUCLEOTIDE SEQUENCE [LARGE SCALE GENOMIC DNA]</scope>
    <source>
        <strain evidence="2">JCM 3399</strain>
    </source>
</reference>
<accession>A0ABQ2V463</accession>
<sequence>MLTASERVQAAEQVTAELDSALRAVGVTLPSLCVDPVSAASTFMAPLVELGRCNVETARRLAEVLAEYAQGAAYGHDGHGPEGRQR</sequence>
<dbReference type="Proteomes" id="UP000654471">
    <property type="component" value="Unassembled WGS sequence"/>
</dbReference>
<comment type="caution">
    <text evidence="1">The sequence shown here is derived from an EMBL/GenBank/DDBJ whole genome shotgun (WGS) entry which is preliminary data.</text>
</comment>
<evidence type="ECO:0000313" key="1">
    <source>
        <dbReference type="EMBL" id="GGU67521.1"/>
    </source>
</evidence>
<gene>
    <name evidence="1" type="ORF">GCM10010211_36060</name>
</gene>